<dbReference type="Proteomes" id="UP000734854">
    <property type="component" value="Unassembled WGS sequence"/>
</dbReference>
<feature type="region of interest" description="Disordered" evidence="9">
    <location>
        <begin position="130"/>
        <end position="149"/>
    </location>
</feature>
<keyword evidence="5 8" id="KW-0863">Zinc-finger</keyword>
<feature type="compositionally biased region" description="Polar residues" evidence="9">
    <location>
        <begin position="339"/>
        <end position="348"/>
    </location>
</feature>
<sequence length="542" mass="60187">MLTGSFNERYPTPKRPPVAVRCALSRVARRGSNGENLFSGPEQERRSFLWRKGACRVRANSMASALVPLCFAMEDSMGRRTASGIITSKGGCSITFREQKFHDRSIRYCNRKGCCASRYSIKVTQVGEDKTSCRSGSSKSPSSIGFRESTLEKRYDEEDVAESSSRQADSRKYADSIRRLGKKEKSSSLSPLVEPTKVRHIGKTASREVQSCSVKLSSRASKEVARKPKYQLRDMSSRSKDYHLNGLRQADASDLFLSNFNSTNSATARVEKNLRRSFRNGSPSSRGKSIISSSNPASYVSSSTVTSCLSMRLPDNLTSNQNPRRSRSQSTSMGVVSVRTRQSPTGNPRTRPLEQVDESSLLPDPIGELGTVPQSALRSSRVDNDSYPLLSIGSVAEVLLELERIEYEGLTYEQLSFLENHLFLDGLINDHYSDMRMDIDDMTYEELLALGEEMGTVSTALSEEALSKCLKKSKYIPASPIAVFSCSDEGDAKCSICQEEWAAGDEMGMLVCEHFYHAQCIHQWLQLKNWCPICKASVSPTP</sequence>
<dbReference type="Gene3D" id="3.30.40.10">
    <property type="entry name" value="Zinc/RING finger domain, C3HC4 (zinc finger)"/>
    <property type="match status" value="1"/>
</dbReference>
<comment type="catalytic activity">
    <reaction evidence="1">
        <text>S-ubiquitinyl-[E2 ubiquitin-conjugating enzyme]-L-cysteine + [acceptor protein]-L-lysine = [E2 ubiquitin-conjugating enzyme]-L-cysteine + N(6)-ubiquitinyl-[acceptor protein]-L-lysine.</text>
        <dbReference type="EC" id="2.3.2.27"/>
    </reaction>
</comment>
<dbReference type="SMART" id="SM00184">
    <property type="entry name" value="RING"/>
    <property type="match status" value="1"/>
</dbReference>
<dbReference type="EC" id="2.3.2.27" evidence="2"/>
<dbReference type="InterPro" id="IPR013083">
    <property type="entry name" value="Znf_RING/FYVE/PHD"/>
</dbReference>
<comment type="caution">
    <text evidence="11">The sequence shown here is derived from an EMBL/GenBank/DDBJ whole genome shotgun (WGS) entry which is preliminary data.</text>
</comment>
<gene>
    <name evidence="11" type="ORF">ZIOFF_030400</name>
</gene>
<dbReference type="GO" id="GO:0008270">
    <property type="term" value="F:zinc ion binding"/>
    <property type="evidence" value="ECO:0007669"/>
    <property type="project" value="UniProtKB-KW"/>
</dbReference>
<proteinExistence type="predicted"/>
<evidence type="ECO:0000256" key="3">
    <source>
        <dbReference type="ARBA" id="ARBA00022679"/>
    </source>
</evidence>
<evidence type="ECO:0000259" key="10">
    <source>
        <dbReference type="PROSITE" id="PS50089"/>
    </source>
</evidence>
<feature type="compositionally biased region" description="Low complexity" evidence="9">
    <location>
        <begin position="133"/>
        <end position="143"/>
    </location>
</feature>
<keyword evidence="7" id="KW-0862">Zinc</keyword>
<feature type="compositionally biased region" description="Basic and acidic residues" evidence="9">
    <location>
        <begin position="168"/>
        <end position="186"/>
    </location>
</feature>
<feature type="domain" description="RING-type" evidence="10">
    <location>
        <begin position="494"/>
        <end position="535"/>
    </location>
</feature>
<accession>A0A8J5GR43</accession>
<evidence type="ECO:0000256" key="5">
    <source>
        <dbReference type="ARBA" id="ARBA00022771"/>
    </source>
</evidence>
<keyword evidence="4" id="KW-0479">Metal-binding</keyword>
<keyword evidence="3" id="KW-0808">Transferase</keyword>
<dbReference type="SUPFAM" id="SSF57850">
    <property type="entry name" value="RING/U-box"/>
    <property type="match status" value="1"/>
</dbReference>
<feature type="region of interest" description="Disordered" evidence="9">
    <location>
        <begin position="311"/>
        <end position="366"/>
    </location>
</feature>
<feature type="region of interest" description="Disordered" evidence="9">
    <location>
        <begin position="155"/>
        <end position="196"/>
    </location>
</feature>
<evidence type="ECO:0000256" key="8">
    <source>
        <dbReference type="PROSITE-ProRule" id="PRU00175"/>
    </source>
</evidence>
<dbReference type="Pfam" id="PF13639">
    <property type="entry name" value="zf-RING_2"/>
    <property type="match status" value="1"/>
</dbReference>
<dbReference type="PANTHER" id="PTHR22937:SF214">
    <property type="entry name" value="RING-TYPE E3 UBIQUITIN TRANSFERASE"/>
    <property type="match status" value="1"/>
</dbReference>
<protein>
    <recommendedName>
        <fullName evidence="2">RING-type E3 ubiquitin transferase</fullName>
        <ecNumber evidence="2">2.3.2.27</ecNumber>
    </recommendedName>
</protein>
<dbReference type="EMBL" id="JACMSC010000008">
    <property type="protein sequence ID" value="KAG6512300.1"/>
    <property type="molecule type" value="Genomic_DNA"/>
</dbReference>
<dbReference type="PROSITE" id="PS50089">
    <property type="entry name" value="ZF_RING_2"/>
    <property type="match status" value="1"/>
</dbReference>
<evidence type="ECO:0000256" key="9">
    <source>
        <dbReference type="SAM" id="MobiDB-lite"/>
    </source>
</evidence>
<name>A0A8J5GR43_ZINOF</name>
<reference evidence="11 12" key="1">
    <citation type="submission" date="2020-08" db="EMBL/GenBank/DDBJ databases">
        <title>Plant Genome Project.</title>
        <authorList>
            <person name="Zhang R.-G."/>
        </authorList>
    </citation>
    <scope>NUCLEOTIDE SEQUENCE [LARGE SCALE GENOMIC DNA]</scope>
    <source>
        <tissue evidence="11">Rhizome</tissue>
    </source>
</reference>
<dbReference type="AlphaFoldDB" id="A0A8J5GR43"/>
<dbReference type="PANTHER" id="PTHR22937">
    <property type="entry name" value="E3 UBIQUITIN-PROTEIN LIGASE RNF165"/>
    <property type="match status" value="1"/>
</dbReference>
<keyword evidence="6" id="KW-0833">Ubl conjugation pathway</keyword>
<dbReference type="InterPro" id="IPR045191">
    <property type="entry name" value="MBR1/2-like"/>
</dbReference>
<dbReference type="GO" id="GO:0061630">
    <property type="term" value="F:ubiquitin protein ligase activity"/>
    <property type="evidence" value="ECO:0007669"/>
    <property type="project" value="UniProtKB-EC"/>
</dbReference>
<organism evidence="11 12">
    <name type="scientific">Zingiber officinale</name>
    <name type="common">Ginger</name>
    <name type="synonym">Amomum zingiber</name>
    <dbReference type="NCBI Taxonomy" id="94328"/>
    <lineage>
        <taxon>Eukaryota</taxon>
        <taxon>Viridiplantae</taxon>
        <taxon>Streptophyta</taxon>
        <taxon>Embryophyta</taxon>
        <taxon>Tracheophyta</taxon>
        <taxon>Spermatophyta</taxon>
        <taxon>Magnoliopsida</taxon>
        <taxon>Liliopsida</taxon>
        <taxon>Zingiberales</taxon>
        <taxon>Zingiberaceae</taxon>
        <taxon>Zingiber</taxon>
    </lineage>
</organism>
<dbReference type="InterPro" id="IPR001841">
    <property type="entry name" value="Znf_RING"/>
</dbReference>
<evidence type="ECO:0000256" key="7">
    <source>
        <dbReference type="ARBA" id="ARBA00022833"/>
    </source>
</evidence>
<feature type="compositionally biased region" description="Low complexity" evidence="9">
    <location>
        <begin position="281"/>
        <end position="299"/>
    </location>
</feature>
<feature type="compositionally biased region" description="Low complexity" evidence="9">
    <location>
        <begin position="318"/>
        <end position="332"/>
    </location>
</feature>
<evidence type="ECO:0000256" key="4">
    <source>
        <dbReference type="ARBA" id="ARBA00022723"/>
    </source>
</evidence>
<keyword evidence="12" id="KW-1185">Reference proteome</keyword>
<evidence type="ECO:0000313" key="12">
    <source>
        <dbReference type="Proteomes" id="UP000734854"/>
    </source>
</evidence>
<feature type="region of interest" description="Disordered" evidence="9">
    <location>
        <begin position="271"/>
        <end position="299"/>
    </location>
</feature>
<evidence type="ECO:0000313" key="11">
    <source>
        <dbReference type="EMBL" id="KAG6512300.1"/>
    </source>
</evidence>
<evidence type="ECO:0000256" key="2">
    <source>
        <dbReference type="ARBA" id="ARBA00012483"/>
    </source>
</evidence>
<evidence type="ECO:0000256" key="1">
    <source>
        <dbReference type="ARBA" id="ARBA00000900"/>
    </source>
</evidence>
<evidence type="ECO:0000256" key="6">
    <source>
        <dbReference type="ARBA" id="ARBA00022786"/>
    </source>
</evidence>